<dbReference type="Pfam" id="PF01026">
    <property type="entry name" value="TatD_DNase"/>
    <property type="match status" value="1"/>
</dbReference>
<gene>
    <name evidence="3" type="ORF">LJ739_00440</name>
</gene>
<sequence>MIDSHCHLDFAVFADGLDQELQACQRLGVSHVFIPGTVPDGWQRQLTLTKTHEAIGIGLGCHPYFLTPQSPSALPQLASLLDQHPEILAVGEIGLDRHIDVDWALQVAMFEQQCELANQYQRPVIVHHRRSHNDLIRQLKQRPVHCGGIIHGFSGSLQDAETYLDLGFLLGVGGTITYPRAHKTRQTICALPLSALVLETDAPDMPLNGKQGQINRPRYLPEVATCLAALRTESLADIADATTKNLSRLLRWPLPDASHDNATCKTSA</sequence>
<name>A0ABS8G3L7_9ALTE</name>
<dbReference type="InterPro" id="IPR032466">
    <property type="entry name" value="Metal_Hydrolase"/>
</dbReference>
<comment type="caution">
    <text evidence="3">The sequence shown here is derived from an EMBL/GenBank/DDBJ whole genome shotgun (WGS) entry which is preliminary data.</text>
</comment>
<dbReference type="InterPro" id="IPR018228">
    <property type="entry name" value="DNase_TatD-rel_CS"/>
</dbReference>
<keyword evidence="4" id="KW-1185">Reference proteome</keyword>
<dbReference type="GO" id="GO:0016787">
    <property type="term" value="F:hydrolase activity"/>
    <property type="evidence" value="ECO:0007669"/>
    <property type="project" value="UniProtKB-KW"/>
</dbReference>
<reference evidence="3 4" key="1">
    <citation type="submission" date="2021-10" db="EMBL/GenBank/DDBJ databases">
        <title>Draft genome of Aestuariibacter halophilus JC2043.</title>
        <authorList>
            <person name="Emsley S.A."/>
            <person name="Pfannmuller K.M."/>
            <person name="Ushijima B."/>
            <person name="Saw J.H."/>
            <person name="Videau P."/>
        </authorList>
    </citation>
    <scope>NUCLEOTIDE SEQUENCE [LARGE SCALE GENOMIC DNA]</scope>
    <source>
        <strain evidence="3 4">JC2043</strain>
    </source>
</reference>
<proteinExistence type="inferred from homology"/>
<dbReference type="PIRSF" id="PIRSF005902">
    <property type="entry name" value="DNase_TatD"/>
    <property type="match status" value="1"/>
</dbReference>
<dbReference type="Gene3D" id="3.20.20.140">
    <property type="entry name" value="Metal-dependent hydrolases"/>
    <property type="match status" value="1"/>
</dbReference>
<dbReference type="PROSITE" id="PS01091">
    <property type="entry name" value="TATD_3"/>
    <property type="match status" value="1"/>
</dbReference>
<dbReference type="SUPFAM" id="SSF51556">
    <property type="entry name" value="Metallo-dependent hydrolases"/>
    <property type="match status" value="1"/>
</dbReference>
<evidence type="ECO:0000313" key="3">
    <source>
        <dbReference type="EMBL" id="MCC2614706.1"/>
    </source>
</evidence>
<organism evidence="3 4">
    <name type="scientific">Fluctibacter halophilus</name>
    <dbReference type="NCBI Taxonomy" id="226011"/>
    <lineage>
        <taxon>Bacteria</taxon>
        <taxon>Pseudomonadati</taxon>
        <taxon>Pseudomonadota</taxon>
        <taxon>Gammaproteobacteria</taxon>
        <taxon>Alteromonadales</taxon>
        <taxon>Alteromonadaceae</taxon>
        <taxon>Fluctibacter</taxon>
    </lineage>
</organism>
<comment type="similarity">
    <text evidence="1">Belongs to the metallo-dependent hydrolases superfamily. TatD-type hydrolase family.</text>
</comment>
<dbReference type="PROSITE" id="PS01137">
    <property type="entry name" value="TATD_1"/>
    <property type="match status" value="1"/>
</dbReference>
<dbReference type="Proteomes" id="UP001520878">
    <property type="component" value="Unassembled WGS sequence"/>
</dbReference>
<evidence type="ECO:0000256" key="2">
    <source>
        <dbReference type="ARBA" id="ARBA00022801"/>
    </source>
</evidence>
<evidence type="ECO:0000313" key="4">
    <source>
        <dbReference type="Proteomes" id="UP001520878"/>
    </source>
</evidence>
<evidence type="ECO:0000256" key="1">
    <source>
        <dbReference type="ARBA" id="ARBA00009275"/>
    </source>
</evidence>
<dbReference type="PANTHER" id="PTHR46124:SF3">
    <property type="entry name" value="HYDROLASE"/>
    <property type="match status" value="1"/>
</dbReference>
<accession>A0ABS8G3L7</accession>
<dbReference type="EMBL" id="JAJEWP010000001">
    <property type="protein sequence ID" value="MCC2614706.1"/>
    <property type="molecule type" value="Genomic_DNA"/>
</dbReference>
<dbReference type="CDD" id="cd01310">
    <property type="entry name" value="TatD_DNAse"/>
    <property type="match status" value="1"/>
</dbReference>
<protein>
    <submittedName>
        <fullName evidence="3">TatD family hydrolase</fullName>
    </submittedName>
</protein>
<dbReference type="PANTHER" id="PTHR46124">
    <property type="entry name" value="D-AMINOACYL-TRNA DEACYLASE"/>
    <property type="match status" value="1"/>
</dbReference>
<keyword evidence="2 3" id="KW-0378">Hydrolase</keyword>
<dbReference type="InterPro" id="IPR001130">
    <property type="entry name" value="TatD-like"/>
</dbReference>
<dbReference type="RefSeq" id="WP_229156627.1">
    <property type="nucleotide sequence ID" value="NZ_JAJEWP010000001.1"/>
</dbReference>